<dbReference type="Gene3D" id="3.10.400.10">
    <property type="entry name" value="Sulfate adenylyltransferase"/>
    <property type="match status" value="1"/>
</dbReference>
<feature type="domain" description="ATP-sulfurylase PUA-like" evidence="4">
    <location>
        <begin position="6"/>
        <end position="112"/>
    </location>
</feature>
<evidence type="ECO:0000313" key="5">
    <source>
        <dbReference type="EMBL" id="CAD7289103.1"/>
    </source>
</evidence>
<dbReference type="SUPFAM" id="SSF88697">
    <property type="entry name" value="PUA domain-like"/>
    <property type="match status" value="1"/>
</dbReference>
<dbReference type="Pfam" id="PF14306">
    <property type="entry name" value="PUA_2"/>
    <property type="match status" value="1"/>
</dbReference>
<organism evidence="5 6">
    <name type="scientific">Campylobacter suis</name>
    <dbReference type="NCBI Taxonomy" id="2790657"/>
    <lineage>
        <taxon>Bacteria</taxon>
        <taxon>Pseudomonadati</taxon>
        <taxon>Campylobacterota</taxon>
        <taxon>Epsilonproteobacteria</taxon>
        <taxon>Campylobacterales</taxon>
        <taxon>Campylobacteraceae</taxon>
        <taxon>Campylobacter</taxon>
    </lineage>
</organism>
<dbReference type="Gene3D" id="3.40.50.620">
    <property type="entry name" value="HUPs"/>
    <property type="match status" value="1"/>
</dbReference>
<gene>
    <name evidence="5" type="primary">sat</name>
    <name evidence="5" type="ORF">LMG8286_01649</name>
</gene>
<comment type="caution">
    <text evidence="5">The sequence shown here is derived from an EMBL/GenBank/DDBJ whole genome shotgun (WGS) entry which is preliminary data.</text>
</comment>
<name>A0ABM8Q813_9BACT</name>
<protein>
    <submittedName>
        <fullName evidence="5">Sulfate adenylyltransferase</fullName>
        <ecNumber evidence="5">2.7.7.4</ecNumber>
    </submittedName>
</protein>
<dbReference type="EMBL" id="CAJHOE010000006">
    <property type="protein sequence ID" value="CAD7289103.1"/>
    <property type="molecule type" value="Genomic_DNA"/>
</dbReference>
<keyword evidence="5" id="KW-0808">Transferase</keyword>
<dbReference type="InterPro" id="IPR025980">
    <property type="entry name" value="ATP-Sase_PUA-like_dom"/>
</dbReference>
<dbReference type="PANTHER" id="PTHR43509">
    <property type="match status" value="1"/>
</dbReference>
<keyword evidence="6" id="KW-1185">Reference proteome</keyword>
<evidence type="ECO:0000313" key="6">
    <source>
        <dbReference type="Proteomes" id="UP000789359"/>
    </source>
</evidence>
<sequence>MTFQRKSKSINISKQILGTLELIKNQIFSEFNALMSEEQAKECLKTGKLAGEEMPFAFIFAPKELDEVELKAAEQIELVFEGTAAGVIEISTIYEMKPEYEKNIFNTSQINKCEFSKFAISGNFELFVSEVREAKEQIQRIKREQNAKKITAIMLTADPLNRAHERIIRMTIDQADLVVIFLLQTYQEKHLNFELRREIIDYFIKRYLPENRVVVMPFKNTNLFSAHQNPTLEYLAAYRLGSNRLVLGQNHSSLSIFYDHNQVKSILDSYVKRKDMEIVILPELVYCNECKTLVSTRTCPHGAHHHIRYNPNVIKTLLFQGILPPAILVRPDVSAIVLGELFKDRFENLQDLCHGLFVNSGLLEKHTEREFYEELMRLYQTSSLT</sequence>
<accession>A0ABM8Q813</accession>
<feature type="domain" description="Sulphate adenylyltransferase catalytic" evidence="3">
    <location>
        <begin position="130"/>
        <end position="338"/>
    </location>
</feature>
<dbReference type="RefSeq" id="WP_230057390.1">
    <property type="nucleotide sequence ID" value="NZ_CAJHOE010000006.1"/>
</dbReference>
<dbReference type="InterPro" id="IPR015947">
    <property type="entry name" value="PUA-like_sf"/>
</dbReference>
<evidence type="ECO:0000259" key="3">
    <source>
        <dbReference type="Pfam" id="PF01747"/>
    </source>
</evidence>
<keyword evidence="5" id="KW-0548">Nucleotidyltransferase</keyword>
<dbReference type="PANTHER" id="PTHR43509:SF1">
    <property type="entry name" value="SULFATE ADENYLYLTRANSFERASE"/>
    <property type="match status" value="1"/>
</dbReference>
<dbReference type="InterPro" id="IPR024951">
    <property type="entry name" value="Sulfurylase_cat_dom"/>
</dbReference>
<keyword evidence="2" id="KW-0175">Coiled coil</keyword>
<reference evidence="5 6" key="1">
    <citation type="submission" date="2020-11" db="EMBL/GenBank/DDBJ databases">
        <authorList>
            <person name="Peeters C."/>
        </authorList>
    </citation>
    <scope>NUCLEOTIDE SEQUENCE [LARGE SCALE GENOMIC DNA]</scope>
    <source>
        <strain evidence="5 6">LMG 8286</strain>
    </source>
</reference>
<dbReference type="EC" id="2.7.7.4" evidence="5"/>
<dbReference type="Proteomes" id="UP000789359">
    <property type="component" value="Unassembled WGS sequence"/>
</dbReference>
<proteinExistence type="predicted"/>
<dbReference type="Pfam" id="PF01747">
    <property type="entry name" value="ATP-sulfurylase"/>
    <property type="match status" value="1"/>
</dbReference>
<feature type="coiled-coil region" evidence="2">
    <location>
        <begin position="124"/>
        <end position="151"/>
    </location>
</feature>
<dbReference type="InterPro" id="IPR014729">
    <property type="entry name" value="Rossmann-like_a/b/a_fold"/>
</dbReference>
<evidence type="ECO:0000256" key="1">
    <source>
        <dbReference type="ARBA" id="ARBA00005048"/>
    </source>
</evidence>
<evidence type="ECO:0000256" key="2">
    <source>
        <dbReference type="SAM" id="Coils"/>
    </source>
</evidence>
<dbReference type="SUPFAM" id="SSF52374">
    <property type="entry name" value="Nucleotidylyl transferase"/>
    <property type="match status" value="1"/>
</dbReference>
<comment type="pathway">
    <text evidence="1">Sulfur metabolism; hydrogen sulfide biosynthesis; sulfite from sulfate: step 1/3.</text>
</comment>
<evidence type="ECO:0000259" key="4">
    <source>
        <dbReference type="Pfam" id="PF14306"/>
    </source>
</evidence>
<dbReference type="GO" id="GO:0004781">
    <property type="term" value="F:sulfate adenylyltransferase (ATP) activity"/>
    <property type="evidence" value="ECO:0007669"/>
    <property type="project" value="UniProtKB-EC"/>
</dbReference>